<dbReference type="PANTHER" id="PTHR11474:SF126">
    <property type="entry name" value="TYROSINASE-LIKE PROTEIN TYR-1-RELATED"/>
    <property type="match status" value="1"/>
</dbReference>
<dbReference type="OrthoDB" id="2151857at2759"/>
<reference evidence="5" key="1">
    <citation type="submission" date="2021-01" db="UniProtKB">
        <authorList>
            <consortium name="EnsemblMetazoa"/>
        </authorList>
    </citation>
    <scope>IDENTIFICATION</scope>
</reference>
<dbReference type="Gene3D" id="1.10.1280.10">
    <property type="entry name" value="Di-copper center containing domain from catechol oxidase"/>
    <property type="match status" value="1"/>
</dbReference>
<feature type="chain" id="PRO_5029884030" description="Tyrosinase copper-binding domain-containing protein" evidence="3">
    <location>
        <begin position="24"/>
        <end position="513"/>
    </location>
</feature>
<dbReference type="InterPro" id="IPR050316">
    <property type="entry name" value="Tyrosinase/Hemocyanin"/>
</dbReference>
<accession>A0A7M5WYG4</accession>
<dbReference type="PANTHER" id="PTHR11474">
    <property type="entry name" value="TYROSINASE FAMILY MEMBER"/>
    <property type="match status" value="1"/>
</dbReference>
<dbReference type="SUPFAM" id="SSF48056">
    <property type="entry name" value="Di-copper centre-containing domain"/>
    <property type="match status" value="1"/>
</dbReference>
<name>A0A7M5WYG4_9CNID</name>
<evidence type="ECO:0000313" key="5">
    <source>
        <dbReference type="EnsemblMetazoa" id="CLYHEMP014930.1"/>
    </source>
</evidence>
<keyword evidence="1" id="KW-0479">Metal-binding</keyword>
<dbReference type="RefSeq" id="XP_066916713.1">
    <property type="nucleotide sequence ID" value="XM_067060612.1"/>
</dbReference>
<evidence type="ECO:0000313" key="6">
    <source>
        <dbReference type="Proteomes" id="UP000594262"/>
    </source>
</evidence>
<sequence length="513" mass="60564">MCLKVCLHLSLLAMMLFSKQTTCGLLKTDTSLPKHENIFITIDLGHEHKELAERILTQLLDGINLLEYRIAVYTTYGVEKRIVDFQSRECTIKNIVSTMKSKRTLTKREVLKTMLRESAQYKTNQNTLTIITDDDLVSRRYHYVIRIPDDVTSRQEIDKSMLHKFHFYNAELKKCDVVGPRITILDECNRECSCQDGHLTNCYRVRRQFSELPLKDRLHYIKAYKTLFTHQPFNETFLNLLDIHPFLKFRLLHGKDQILPFHRKYLLVVENMFRLLDCRLTIPYWNFPRFSQTLYQPSHNYHIWDNVGGFGSTESKIENGFCINEGEFAYPGWTLPSSRISGFMNNQTLVRWVCNLKYGYSSWLEQNCSEKLKKTLNRRCISRAVNTDKDFKVVTLKNAYDLTMKSDVDDFDEYLQKMIFEVHSPIHDKLGGLFGTGLSSYYPEFFPFHSMFDALWDKYQSRGQTYAEKFLHDNKTLLLWFNEPRNKYVDNKNLGQCGVRINYSDIFNDFTKK</sequence>
<keyword evidence="3" id="KW-0732">Signal</keyword>
<dbReference type="Pfam" id="PF00264">
    <property type="entry name" value="Tyrosinase"/>
    <property type="match status" value="1"/>
</dbReference>
<dbReference type="PRINTS" id="PR00092">
    <property type="entry name" value="TYROSINASE"/>
</dbReference>
<dbReference type="EnsemblMetazoa" id="CLYHEMT014930.1">
    <property type="protein sequence ID" value="CLYHEMP014930.1"/>
    <property type="gene ID" value="CLYHEMG014930"/>
</dbReference>
<dbReference type="InterPro" id="IPR002227">
    <property type="entry name" value="Tyrosinase_Cu-bd"/>
</dbReference>
<dbReference type="GO" id="GO:0046872">
    <property type="term" value="F:metal ion binding"/>
    <property type="evidence" value="ECO:0007669"/>
    <property type="project" value="UniProtKB-KW"/>
</dbReference>
<organism evidence="5 6">
    <name type="scientific">Clytia hemisphaerica</name>
    <dbReference type="NCBI Taxonomy" id="252671"/>
    <lineage>
        <taxon>Eukaryota</taxon>
        <taxon>Metazoa</taxon>
        <taxon>Cnidaria</taxon>
        <taxon>Hydrozoa</taxon>
        <taxon>Hydroidolina</taxon>
        <taxon>Leptothecata</taxon>
        <taxon>Obeliida</taxon>
        <taxon>Clytiidae</taxon>
        <taxon>Clytia</taxon>
    </lineage>
</organism>
<proteinExistence type="predicted"/>
<dbReference type="GO" id="GO:0016491">
    <property type="term" value="F:oxidoreductase activity"/>
    <property type="evidence" value="ECO:0007669"/>
    <property type="project" value="InterPro"/>
</dbReference>
<keyword evidence="2" id="KW-0186">Copper</keyword>
<dbReference type="InterPro" id="IPR008922">
    <property type="entry name" value="Di-copper_centre_dom_sf"/>
</dbReference>
<feature type="domain" description="Tyrosinase copper-binding" evidence="4">
    <location>
        <begin position="238"/>
        <end position="461"/>
    </location>
</feature>
<dbReference type="AlphaFoldDB" id="A0A7M5WYG4"/>
<evidence type="ECO:0000256" key="3">
    <source>
        <dbReference type="SAM" id="SignalP"/>
    </source>
</evidence>
<evidence type="ECO:0000256" key="1">
    <source>
        <dbReference type="ARBA" id="ARBA00022723"/>
    </source>
</evidence>
<feature type="signal peptide" evidence="3">
    <location>
        <begin position="1"/>
        <end position="23"/>
    </location>
</feature>
<keyword evidence="6" id="KW-1185">Reference proteome</keyword>
<dbReference type="Proteomes" id="UP000594262">
    <property type="component" value="Unplaced"/>
</dbReference>
<evidence type="ECO:0000256" key="2">
    <source>
        <dbReference type="ARBA" id="ARBA00023008"/>
    </source>
</evidence>
<protein>
    <recommendedName>
        <fullName evidence="4">Tyrosinase copper-binding domain-containing protein</fullName>
    </recommendedName>
</protein>
<dbReference type="GeneID" id="136803888"/>
<evidence type="ECO:0000259" key="4">
    <source>
        <dbReference type="Pfam" id="PF00264"/>
    </source>
</evidence>